<dbReference type="AlphaFoldDB" id="A0A1Q9LQS3"/>
<dbReference type="GO" id="GO:0004177">
    <property type="term" value="F:aminopeptidase activity"/>
    <property type="evidence" value="ECO:0007669"/>
    <property type="project" value="TreeGrafter"/>
</dbReference>
<dbReference type="Gene3D" id="3.60.70.12">
    <property type="entry name" value="L-amino peptidase D-ALA esterase/amidase"/>
    <property type="match status" value="1"/>
</dbReference>
<dbReference type="Pfam" id="PF03576">
    <property type="entry name" value="Peptidase_S58"/>
    <property type="match status" value="1"/>
</dbReference>
<evidence type="ECO:0000313" key="3">
    <source>
        <dbReference type="Proteomes" id="UP000186040"/>
    </source>
</evidence>
<dbReference type="Proteomes" id="UP000186040">
    <property type="component" value="Unassembled WGS sequence"/>
</dbReference>
<dbReference type="EMBL" id="MKQR01000007">
    <property type="protein sequence ID" value="OLR94341.1"/>
    <property type="molecule type" value="Genomic_DNA"/>
</dbReference>
<dbReference type="InterPro" id="IPR016117">
    <property type="entry name" value="ArgJ-like_dom_sf"/>
</dbReference>
<evidence type="ECO:0000313" key="2">
    <source>
        <dbReference type="EMBL" id="OLR94341.1"/>
    </source>
</evidence>
<protein>
    <submittedName>
        <fullName evidence="2">Peptidase S58 DmpA</fullName>
    </submittedName>
</protein>
<dbReference type="SUPFAM" id="SSF56266">
    <property type="entry name" value="DmpA/ArgJ-like"/>
    <property type="match status" value="1"/>
</dbReference>
<gene>
    <name evidence="2" type="ORF">BJP25_11265</name>
</gene>
<accession>A0A1Q9LQS3</accession>
<evidence type="ECO:0000256" key="1">
    <source>
        <dbReference type="ARBA" id="ARBA00007068"/>
    </source>
</evidence>
<comment type="caution">
    <text evidence="2">The sequence shown here is derived from an EMBL/GenBank/DDBJ whole genome shotgun (WGS) entry which is preliminary data.</text>
</comment>
<dbReference type="OrthoDB" id="9808347at2"/>
<dbReference type="InterPro" id="IPR005321">
    <property type="entry name" value="Peptidase_S58_DmpA"/>
</dbReference>
<organism evidence="2 3">
    <name type="scientific">Actinokineospora bangkokensis</name>
    <dbReference type="NCBI Taxonomy" id="1193682"/>
    <lineage>
        <taxon>Bacteria</taxon>
        <taxon>Bacillati</taxon>
        <taxon>Actinomycetota</taxon>
        <taxon>Actinomycetes</taxon>
        <taxon>Pseudonocardiales</taxon>
        <taxon>Pseudonocardiaceae</taxon>
        <taxon>Actinokineospora</taxon>
    </lineage>
</organism>
<reference evidence="2 3" key="1">
    <citation type="submission" date="2016-10" db="EMBL/GenBank/DDBJ databases">
        <title>The Draft Genome Sequence of Actinokineospora bangkokensis 44EHWT reveals the biosynthetic pathway of antifungal compounds Thailandins with unusual extender unit butylmalonyl-CoA.</title>
        <authorList>
            <person name="Greule A."/>
            <person name="Intra B."/>
            <person name="Flemming S."/>
            <person name="Rommel M.G."/>
            <person name="Panbangred W."/>
            <person name="Bechthold A."/>
        </authorList>
    </citation>
    <scope>NUCLEOTIDE SEQUENCE [LARGE SCALE GENOMIC DNA]</scope>
    <source>
        <strain evidence="2 3">44EHW</strain>
    </source>
</reference>
<keyword evidence="3" id="KW-1185">Reference proteome</keyword>
<sequence length="328" mass="32625">MRPGAHNALTDVPGVLVGHTTHLGGGRLTGTTVVLLPPGTTTAVDVRGGGPSTRDTAALDPRQDHREVAALVLTGGSSYGLASAHGVLEWVLGHRPDADPVVPTAALFDLGRGGDFTAHPTAASGRAAAAAATAGPVAQGNVGAGTGALTAQMKGGLGTASAVLDDGTVVGAVVGMNSHHPALDHATGLPLGAAFGFPGEFPQQPHGEPARTRAAARLAATMDTRVMRQPLNTVIGIVATTAPLTRPQTTRLAEQAHDGLALAITPSHGLSDGDTIFTAATGTAGTPEAALAAAPAVFARAIAHAVLAAESVTTPWGHLAAYHELFAD</sequence>
<proteinExistence type="inferred from homology"/>
<dbReference type="PANTHER" id="PTHR36512:SF3">
    <property type="entry name" value="BLR5678 PROTEIN"/>
    <property type="match status" value="1"/>
</dbReference>
<name>A0A1Q9LQS3_9PSEU</name>
<comment type="similarity">
    <text evidence="1">Belongs to the peptidase S58 family.</text>
</comment>
<dbReference type="STRING" id="1193682.BJP25_11265"/>
<dbReference type="PANTHER" id="PTHR36512">
    <property type="entry name" value="D-AMINOPEPTIDASE"/>
    <property type="match status" value="1"/>
</dbReference>
<dbReference type="RefSeq" id="WP_075973723.1">
    <property type="nucleotide sequence ID" value="NZ_MKQR01000007.1"/>
</dbReference>